<dbReference type="GO" id="GO:0003677">
    <property type="term" value="F:DNA binding"/>
    <property type="evidence" value="ECO:0007669"/>
    <property type="project" value="InterPro"/>
</dbReference>
<dbReference type="RefSeq" id="WP_145818323.1">
    <property type="nucleotide sequence ID" value="NZ_AP023438.1"/>
</dbReference>
<evidence type="ECO:0000256" key="1">
    <source>
        <dbReference type="SAM" id="MobiDB-lite"/>
    </source>
</evidence>
<organism evidence="3 4">
    <name type="scientific">Micromonospora sagamiensis</name>
    <dbReference type="NCBI Taxonomy" id="47875"/>
    <lineage>
        <taxon>Bacteria</taxon>
        <taxon>Bacillati</taxon>
        <taxon>Actinomycetota</taxon>
        <taxon>Actinomycetes</taxon>
        <taxon>Micromonosporales</taxon>
        <taxon>Micromonosporaceae</taxon>
        <taxon>Micromonospora</taxon>
    </lineage>
</organism>
<dbReference type="CDD" id="cd00093">
    <property type="entry name" value="HTH_XRE"/>
    <property type="match status" value="1"/>
</dbReference>
<dbReference type="OrthoDB" id="3402039at2"/>
<feature type="region of interest" description="Disordered" evidence="1">
    <location>
        <begin position="82"/>
        <end position="115"/>
    </location>
</feature>
<dbReference type="SUPFAM" id="SSF47413">
    <property type="entry name" value="lambda repressor-like DNA-binding domains"/>
    <property type="match status" value="1"/>
</dbReference>
<evidence type="ECO:0000313" key="3">
    <source>
        <dbReference type="EMBL" id="TWJ29413.1"/>
    </source>
</evidence>
<keyword evidence="4" id="KW-1185">Reference proteome</keyword>
<name>A0A562WGK8_9ACTN</name>
<reference evidence="3 4" key="1">
    <citation type="submission" date="2019-07" db="EMBL/GenBank/DDBJ databases">
        <title>R&amp;d 2014.</title>
        <authorList>
            <person name="Klenk H.-P."/>
        </authorList>
    </citation>
    <scope>NUCLEOTIDE SEQUENCE [LARGE SCALE GENOMIC DNA]</scope>
    <source>
        <strain evidence="3 4">DSM 43912</strain>
    </source>
</reference>
<dbReference type="EMBL" id="VLLP01000001">
    <property type="protein sequence ID" value="TWJ29413.1"/>
    <property type="molecule type" value="Genomic_DNA"/>
</dbReference>
<protein>
    <submittedName>
        <fullName evidence="3">Helix-turn-helix protein</fullName>
    </submittedName>
</protein>
<dbReference type="Proteomes" id="UP000319728">
    <property type="component" value="Unassembled WGS sequence"/>
</dbReference>
<dbReference type="PROSITE" id="PS50943">
    <property type="entry name" value="HTH_CROC1"/>
    <property type="match status" value="1"/>
</dbReference>
<feature type="domain" description="HTH cro/C1-type" evidence="2">
    <location>
        <begin position="21"/>
        <end position="54"/>
    </location>
</feature>
<sequence>MAVTDPPHDGTDRPESLGECLRRHRQAAKLSLADLAKRVNYSRGYLSKVETGRAPGNLALALRCDQALATGGVLAALARHASPAAPPGGADRAASGRTRPGHAEGGTARDRPLRPGVEAVLPTSVPLPPGLASGVAFMLALDATHGALRRVASADLPPEHRYDAANRALHDAALYVAREQLLVSATVPVVTAGEAAFLRLVAIRDAIRTGAVLAGPEYHAAYHPFAESLWTFRMALRQEFGQEPVTPALLDRIDWSDRERCADCGAVVSH</sequence>
<evidence type="ECO:0000259" key="2">
    <source>
        <dbReference type="PROSITE" id="PS50943"/>
    </source>
</evidence>
<feature type="compositionally biased region" description="Low complexity" evidence="1">
    <location>
        <begin position="82"/>
        <end position="97"/>
    </location>
</feature>
<dbReference type="AlphaFoldDB" id="A0A562WGK8"/>
<comment type="caution">
    <text evidence="3">The sequence shown here is derived from an EMBL/GenBank/DDBJ whole genome shotgun (WGS) entry which is preliminary data.</text>
</comment>
<dbReference type="Gene3D" id="1.10.260.40">
    <property type="entry name" value="lambda repressor-like DNA-binding domains"/>
    <property type="match status" value="1"/>
</dbReference>
<dbReference type="InterPro" id="IPR001387">
    <property type="entry name" value="Cro/C1-type_HTH"/>
</dbReference>
<dbReference type="SMART" id="SM00530">
    <property type="entry name" value="HTH_XRE"/>
    <property type="match status" value="1"/>
</dbReference>
<gene>
    <name evidence="3" type="ORF">JD81_02923</name>
</gene>
<dbReference type="InterPro" id="IPR010982">
    <property type="entry name" value="Lambda_DNA-bd_dom_sf"/>
</dbReference>
<evidence type="ECO:0000313" key="4">
    <source>
        <dbReference type="Proteomes" id="UP000319728"/>
    </source>
</evidence>
<proteinExistence type="predicted"/>
<dbReference type="Pfam" id="PF13560">
    <property type="entry name" value="HTH_31"/>
    <property type="match status" value="1"/>
</dbReference>
<accession>A0A562WGK8</accession>